<feature type="transmembrane region" description="Helical" evidence="1">
    <location>
        <begin position="361"/>
        <end position="381"/>
    </location>
</feature>
<gene>
    <name evidence="2" type="ORF">RJ640_029346</name>
</gene>
<evidence type="ECO:0000256" key="1">
    <source>
        <dbReference type="SAM" id="Phobius"/>
    </source>
</evidence>
<dbReference type="SUPFAM" id="SSF49870">
    <property type="entry name" value="Osmotin, thaumatin-like protein"/>
    <property type="match status" value="1"/>
</dbReference>
<proteinExistence type="predicted"/>
<dbReference type="PANTHER" id="PTHR31048">
    <property type="entry name" value="OS03G0233200 PROTEIN"/>
    <property type="match status" value="1"/>
</dbReference>
<dbReference type="InterPro" id="IPR037176">
    <property type="entry name" value="Osmotin/thaumatin-like_sf"/>
</dbReference>
<dbReference type="InterPro" id="IPR001938">
    <property type="entry name" value="Thaumatin"/>
</dbReference>
<organism evidence="2 3">
    <name type="scientific">Escallonia rubra</name>
    <dbReference type="NCBI Taxonomy" id="112253"/>
    <lineage>
        <taxon>Eukaryota</taxon>
        <taxon>Viridiplantae</taxon>
        <taxon>Streptophyta</taxon>
        <taxon>Embryophyta</taxon>
        <taxon>Tracheophyta</taxon>
        <taxon>Spermatophyta</taxon>
        <taxon>Magnoliopsida</taxon>
        <taxon>eudicotyledons</taxon>
        <taxon>Gunneridae</taxon>
        <taxon>Pentapetalae</taxon>
        <taxon>asterids</taxon>
        <taxon>campanulids</taxon>
        <taxon>Escalloniales</taxon>
        <taxon>Escalloniaceae</taxon>
        <taxon>Escallonia</taxon>
    </lineage>
</organism>
<reference evidence="2" key="1">
    <citation type="submission" date="2022-12" db="EMBL/GenBank/DDBJ databases">
        <title>Draft genome assemblies for two species of Escallonia (Escalloniales).</title>
        <authorList>
            <person name="Chanderbali A."/>
            <person name="Dervinis C."/>
            <person name="Anghel I."/>
            <person name="Soltis D."/>
            <person name="Soltis P."/>
            <person name="Zapata F."/>
        </authorList>
    </citation>
    <scope>NUCLEOTIDE SEQUENCE</scope>
    <source>
        <strain evidence="2">UCBG92.1500</strain>
        <tissue evidence="2">Leaf</tissue>
    </source>
</reference>
<keyword evidence="1" id="KW-0812">Transmembrane</keyword>
<keyword evidence="1" id="KW-1133">Transmembrane helix</keyword>
<evidence type="ECO:0008006" key="4">
    <source>
        <dbReference type="Google" id="ProtNLM"/>
    </source>
</evidence>
<sequence>MATSTPSIFTIKTAAPPSVSKQRQPWLFSYKLRMAPWLSLHSLCYNSFMWEKSSPARKAGSAGSVLLEKQEVQEVQEVKTSPAFRAGSAGSVGSGGSGSCESIPCRISLHLIHSLPSPCLRVYSAKLKLANECSYKIWPVLASGGGKTPLSAPALALQPGKSTTVSLPASSSGRLWGRTFCNYNSSIGRLSCLTGDCGSGLPECGWAGALPPVTMVSFELNGDDGLDWYVVRASRGYNLGILVVPQGGSGGACMAAGCVSDVDGGCESETGGACNGSCFAFSDSKHCCTVSYGQPDTCKPSPYSLYSKSRCPGAYGYVYGNGTRGFPCASGDYTVTFCPRPVSLKVSGGATSKPSGAKSKIIVVIVLVVVTTVVVIVLILLKILGPGLAVSIASAVYTALALLFAFI</sequence>
<keyword evidence="1" id="KW-0472">Membrane</keyword>
<dbReference type="PRINTS" id="PR00347">
    <property type="entry name" value="THAUMATIN"/>
</dbReference>
<dbReference type="Gene3D" id="2.60.110.10">
    <property type="entry name" value="Thaumatin"/>
    <property type="match status" value="1"/>
</dbReference>
<dbReference type="Pfam" id="PF00314">
    <property type="entry name" value="Thaumatin"/>
    <property type="match status" value="1"/>
</dbReference>
<name>A0AA88RH03_9ASTE</name>
<dbReference type="PROSITE" id="PS51367">
    <property type="entry name" value="THAUMATIN_2"/>
    <property type="match status" value="1"/>
</dbReference>
<evidence type="ECO:0000313" key="3">
    <source>
        <dbReference type="Proteomes" id="UP001187471"/>
    </source>
</evidence>
<protein>
    <recommendedName>
        <fullName evidence="4">Thaumatin-like protein</fullName>
    </recommendedName>
</protein>
<dbReference type="Proteomes" id="UP001187471">
    <property type="component" value="Unassembled WGS sequence"/>
</dbReference>
<evidence type="ECO:0000313" key="2">
    <source>
        <dbReference type="EMBL" id="KAK2985389.1"/>
    </source>
</evidence>
<dbReference type="SMART" id="SM00205">
    <property type="entry name" value="THN"/>
    <property type="match status" value="1"/>
</dbReference>
<feature type="transmembrane region" description="Helical" evidence="1">
    <location>
        <begin position="387"/>
        <end position="406"/>
    </location>
</feature>
<dbReference type="AlphaFoldDB" id="A0AA88RH03"/>
<keyword evidence="3" id="KW-1185">Reference proteome</keyword>
<dbReference type="EMBL" id="JAVXUO010001164">
    <property type="protein sequence ID" value="KAK2985389.1"/>
    <property type="molecule type" value="Genomic_DNA"/>
</dbReference>
<comment type="caution">
    <text evidence="2">The sequence shown here is derived from an EMBL/GenBank/DDBJ whole genome shotgun (WGS) entry which is preliminary data.</text>
</comment>
<accession>A0AA88RH03</accession>